<feature type="domain" description="Tyr recombinase" evidence="2">
    <location>
        <begin position="1"/>
        <end position="160"/>
    </location>
</feature>
<proteinExistence type="predicted"/>
<keyword evidence="4" id="KW-1185">Reference proteome</keyword>
<accession>A0A4Y7RDY5</accession>
<dbReference type="EMBL" id="QFGA01000001">
    <property type="protein sequence ID" value="TEB06983.1"/>
    <property type="molecule type" value="Genomic_DNA"/>
</dbReference>
<dbReference type="GO" id="GO:0006310">
    <property type="term" value="P:DNA recombination"/>
    <property type="evidence" value="ECO:0007669"/>
    <property type="project" value="UniProtKB-KW"/>
</dbReference>
<keyword evidence="1" id="KW-0233">DNA recombination</keyword>
<dbReference type="Proteomes" id="UP000298324">
    <property type="component" value="Unassembled WGS sequence"/>
</dbReference>
<comment type="caution">
    <text evidence="3">The sequence shown here is derived from an EMBL/GenBank/DDBJ whole genome shotgun (WGS) entry which is preliminary data.</text>
</comment>
<dbReference type="PANTHER" id="PTHR30349:SF64">
    <property type="entry name" value="PROPHAGE INTEGRASE INTD-RELATED"/>
    <property type="match status" value="1"/>
</dbReference>
<protein>
    <submittedName>
        <fullName evidence="3">Transposase</fullName>
    </submittedName>
</protein>
<dbReference type="InterPro" id="IPR050090">
    <property type="entry name" value="Tyrosine_recombinase_XerCD"/>
</dbReference>
<dbReference type="CDD" id="cd01189">
    <property type="entry name" value="INT_ICEBs1_C_like"/>
    <property type="match status" value="1"/>
</dbReference>
<dbReference type="GO" id="GO:0003677">
    <property type="term" value="F:DNA binding"/>
    <property type="evidence" value="ECO:0007669"/>
    <property type="project" value="InterPro"/>
</dbReference>
<dbReference type="InterPro" id="IPR002104">
    <property type="entry name" value="Integrase_catalytic"/>
</dbReference>
<dbReference type="InterPro" id="IPR013762">
    <property type="entry name" value="Integrase-like_cat_sf"/>
</dbReference>
<reference evidence="3 4" key="1">
    <citation type="journal article" date="2018" name="Environ. Microbiol.">
        <title>Novel energy conservation strategies and behaviour of Pelotomaculum schinkii driving syntrophic propionate catabolism.</title>
        <authorList>
            <person name="Hidalgo-Ahumada C.A.P."/>
            <person name="Nobu M.K."/>
            <person name="Narihiro T."/>
            <person name="Tamaki H."/>
            <person name="Liu W.T."/>
            <person name="Kamagata Y."/>
            <person name="Stams A.J.M."/>
            <person name="Imachi H."/>
            <person name="Sousa D.Z."/>
        </authorList>
    </citation>
    <scope>NUCLEOTIDE SEQUENCE [LARGE SCALE GENOMIC DNA]</scope>
    <source>
        <strain evidence="3 4">HH</strain>
    </source>
</reference>
<dbReference type="Pfam" id="PF00589">
    <property type="entry name" value="Phage_integrase"/>
    <property type="match status" value="1"/>
</dbReference>
<dbReference type="PROSITE" id="PS51898">
    <property type="entry name" value="TYR_RECOMBINASE"/>
    <property type="match status" value="1"/>
</dbReference>
<dbReference type="GO" id="GO:0015074">
    <property type="term" value="P:DNA integration"/>
    <property type="evidence" value="ECO:0007669"/>
    <property type="project" value="InterPro"/>
</dbReference>
<dbReference type="SUPFAM" id="SSF56349">
    <property type="entry name" value="DNA breaking-rejoining enzymes"/>
    <property type="match status" value="1"/>
</dbReference>
<name>A0A4Y7RDY5_9FIRM</name>
<dbReference type="PANTHER" id="PTHR30349">
    <property type="entry name" value="PHAGE INTEGRASE-RELATED"/>
    <property type="match status" value="1"/>
</dbReference>
<evidence type="ECO:0000313" key="4">
    <source>
        <dbReference type="Proteomes" id="UP000298324"/>
    </source>
</evidence>
<evidence type="ECO:0000256" key="1">
    <source>
        <dbReference type="ARBA" id="ARBA00023172"/>
    </source>
</evidence>
<dbReference type="Gene3D" id="1.10.443.10">
    <property type="entry name" value="Intergrase catalytic core"/>
    <property type="match status" value="1"/>
</dbReference>
<evidence type="ECO:0000259" key="2">
    <source>
        <dbReference type="PROSITE" id="PS51898"/>
    </source>
</evidence>
<evidence type="ECO:0000313" key="3">
    <source>
        <dbReference type="EMBL" id="TEB06983.1"/>
    </source>
</evidence>
<dbReference type="InterPro" id="IPR011010">
    <property type="entry name" value="DNA_brk_join_enz"/>
</dbReference>
<sequence length="169" mass="19263">MGLKWGDIDFNRAVININRIQVLKKGTNILEFGHPKTAKSRREITMPEMLKNELEIHKSQQEKNKEEYGDYYQDDDLVLCCNDCGIPFKNSSIGSNFRSMARKAGYPISFHDLRHIHASLLLKAGEHPKVVSERLGHSQIGITLDIYSHVMPGMQKETAKKIDNLLANE</sequence>
<dbReference type="AlphaFoldDB" id="A0A4Y7RDY5"/>
<organism evidence="3 4">
    <name type="scientific">Pelotomaculum schinkii</name>
    <dbReference type="NCBI Taxonomy" id="78350"/>
    <lineage>
        <taxon>Bacteria</taxon>
        <taxon>Bacillati</taxon>
        <taxon>Bacillota</taxon>
        <taxon>Clostridia</taxon>
        <taxon>Eubacteriales</taxon>
        <taxon>Desulfotomaculaceae</taxon>
        <taxon>Pelotomaculum</taxon>
    </lineage>
</organism>
<gene>
    <name evidence="3" type="primary">int-Tn_1</name>
    <name evidence="3" type="ORF">Psch_00521</name>
</gene>